<feature type="region of interest" description="Disordered" evidence="8">
    <location>
        <begin position="1658"/>
        <end position="1716"/>
    </location>
</feature>
<dbReference type="PANTHER" id="PTHR46007:SF2">
    <property type="entry name" value="MEDIATOR OF RNA POLYMERASE II TRANSCRIPTION SUBUNIT 12"/>
    <property type="match status" value="1"/>
</dbReference>
<protein>
    <submittedName>
        <fullName evidence="10">Mediator complex subunit 12</fullName>
    </submittedName>
</protein>
<evidence type="ECO:0000313" key="10">
    <source>
        <dbReference type="Ensembl" id="ENSCAFP00020025481.1"/>
    </source>
</evidence>
<feature type="compositionally biased region" description="Low complexity" evidence="8">
    <location>
        <begin position="1764"/>
        <end position="1779"/>
    </location>
</feature>
<keyword evidence="5" id="KW-0010">Activator</keyword>
<dbReference type="GO" id="GO:0003713">
    <property type="term" value="F:transcription coactivator activity"/>
    <property type="evidence" value="ECO:0007669"/>
    <property type="project" value="TreeGrafter"/>
</dbReference>
<feature type="compositionally biased region" description="Basic and acidic residues" evidence="8">
    <location>
        <begin position="1678"/>
        <end position="1691"/>
    </location>
</feature>
<comment type="similarity">
    <text evidence="2">Belongs to the Mediator complex subunit 12 family.</text>
</comment>
<evidence type="ECO:0000256" key="8">
    <source>
        <dbReference type="SAM" id="MobiDB-lite"/>
    </source>
</evidence>
<evidence type="ECO:0000256" key="7">
    <source>
        <dbReference type="ARBA" id="ARBA00023242"/>
    </source>
</evidence>
<dbReference type="InterPro" id="IPR051647">
    <property type="entry name" value="Mediator_comp_sub12"/>
</dbReference>
<feature type="compositionally biased region" description="Basic residues" evidence="8">
    <location>
        <begin position="1704"/>
        <end position="1714"/>
    </location>
</feature>
<evidence type="ECO:0000256" key="3">
    <source>
        <dbReference type="ARBA" id="ARBA00022491"/>
    </source>
</evidence>
<dbReference type="Proteomes" id="UP000694391">
    <property type="component" value="Unplaced"/>
</dbReference>
<feature type="compositionally biased region" description="Basic and acidic residues" evidence="8">
    <location>
        <begin position="1369"/>
        <end position="1388"/>
    </location>
</feature>
<evidence type="ECO:0000256" key="4">
    <source>
        <dbReference type="ARBA" id="ARBA00023015"/>
    </source>
</evidence>
<feature type="compositionally biased region" description="Low complexity" evidence="8">
    <location>
        <begin position="1315"/>
        <end position="1334"/>
    </location>
</feature>
<sequence length="1961" mass="218191">MAAFGILSYEHRPLKRPRLGPPDVYPQDPKQKEDELTALNVKQGFNNQPAVSGDEHGSAKNVNFNPAKISSNFSSIIAEKLRCNTLPDTGRRKPQVNQKDNFWLVTARSQSAINTWFTDLAGTKPLTQLAKKVPIFSKKEEVFGYLAKYTVPVMRAAWLIKMTCAYYAAITETKVKKRHVIDPFMEWTQIITKYLWEQLQKMAEYYRPGPTGSGGCGSTIGPLPHDIEVAIRQWDYNEKLAMFMFQDGMLDRHEFLTWVLECFEKIRPGEDELLKLLLPLLLRYSGEFVQSAYLSRRLAYFCTRRLALQLDGMSTHSSHVISAQSTSTLPTTPAPQPPTSSTPSTPFSDLLMCPQHRPLVFGLSCILQTILLCCPSALVWHYSLTDSRIKTGSPLDHLPIAPSNLPMPEGNSAFTQQVRAKLREIEQQIKERGQAVEVRWSFDKCQEATAGFTIGRVLHTLEVLDSHSFERSDFSNSLDSLCNRIFGLGPSKDGHEISSDDDAVVSLLCEWAVSCKRSGRHRAMVVAKLLEKRQAEIEAERCGESEAADEKGSIASGSLSAPSAPIFQDVLLQFLDTQAPMLTDPRSESERVEFFNLVLLFCELIRHDVFSHNMYTCTLISRGDLAFGAPGPRPPSPFDDPADDSERKETEGSSSSKLEVSTLCPAPVKPPPKEKIEGTLGVLYDQPRHVQYATHFPIPQEESCSHECNQRLVVLFGVGKQRDDARHAIKKITKDILKVLNRKGTAETGGFEDGQKRRRNRPEAFPTAEDIFAKFQHLSHYDQHQVTAQVSRNVLEQITSFALGMSYHLPLVQHVQFIFDLMEYSLSISGLIDFAIQLLNELSVVEAELLLKSSDLVGSYTTSLCLCIVAVLRHYHACLILNQDQMAQVFEGLCGVVKHGMNRSDGSSAERCILAYLYDLYTSCSHLKSKFGELFSDFCSKVKNTIYCNVEPSESNMRWAPEFMIDTLENPAAHTFTYTGLGKSLSENPANRYSFVCNALMHVCVGHHDPDRVNDIAILCAELTGYCKSLSAEWLGVLKALCCSSNNGTCGFNDLLCNVDVSDLSFHDSLATFVAILIARQCLLLEDLIRCAAIPSLLNAACSEQDSEPGARLTCRILLHLFKTPQLNPCQSDGNKPTVGIRSSCDRHLLAASQNRIVDGAVFAVLKAVFVLGMGVGREWCQKCVWGGVPAKLQRKCPGYLLPQEWVGERCLKSLCEDSNDLQDPVLSSAQAQRLMQLICYPHRLLDNEDGENPQRQRIKRILQVGQGGEGLRGSSGAQLPIEHLCAFHPPQEMNSLLENIAKATIEVFQQSAETGSSSGSTTSNMPSSSKTKPVLSSLERSGVWLVAPLIAKLPTSVQGHVLKAAGEELEKGQHLGSSSRKERDRQKQKSMSLLSQQPFLSLVLTCLKGQDEQREGLLTSLYSQVHQIVNNWRDDQYLDDCKPKQLMHEALKLRLNLVGGMFDTVQRSTQQTTEWAVLLLEIIISGTVDMQSNNELFTTVLDMLSVLINGTLAADMSSISQGSMEENKRAYMNLVKKLRKELGERQSDSLEKVRQLLPLPKQTRDVITCEPQGSLIDTKGNKIAGFDSIFKKEQGLQVSTKQKISPWDLFEGLKPSAPLSWGWFGTVRVDRRVARGEEQQRLLLYHTHLRPRPRAYYLEPLPLPPEDEEPPAPTLLEPEKKAPEPPKTDKPGAAPPSTEERKKKSTKGHKRMSVGKVGGLRLAALHSLGLDPPLSPPLLQGYTPYVSHVGLQQHTGPAGTMVPPSYSSQPYQSTHPSTNPTLVDPTRHLQQRPSGYVHQQAPTYGHGLTSTQRYPRHLGGYEDTLGWEGTSGWGELVPGSDGTSQNSCRYEEHLSGHKMPDQEMRMKKEAESSRSVFHFRFPPQFQRQGLQQTQQQQQTAALVRQLQQQLSSKPAFLSRESPRDYMVVGGRGGQVTASGPGWGGVMGVKHGILSLTLVLK</sequence>
<name>A0A8C0R4H7_CANLU</name>
<gene>
    <name evidence="10" type="primary">MED12</name>
</gene>
<dbReference type="Pfam" id="PF12144">
    <property type="entry name" value="Med12-PQL"/>
    <property type="match status" value="1"/>
</dbReference>
<evidence type="ECO:0000256" key="1">
    <source>
        <dbReference type="ARBA" id="ARBA00004123"/>
    </source>
</evidence>
<comment type="subcellular location">
    <subcellularLocation>
        <location evidence="1">Nucleus</location>
    </subcellularLocation>
</comment>
<feature type="domain" description="Mediator complex subunit Med12" evidence="9">
    <location>
        <begin position="101"/>
        <end position="161"/>
    </location>
</feature>
<accession>A0A8C0R4H7</accession>
<dbReference type="GeneTree" id="ENSGT00440000037505"/>
<dbReference type="Pfam" id="PF09497">
    <property type="entry name" value="Med12"/>
    <property type="match status" value="1"/>
</dbReference>
<dbReference type="GO" id="GO:0045944">
    <property type="term" value="P:positive regulation of transcription by RNA polymerase II"/>
    <property type="evidence" value="ECO:0007669"/>
    <property type="project" value="TreeGrafter"/>
</dbReference>
<keyword evidence="11" id="KW-1185">Reference proteome</keyword>
<dbReference type="InterPro" id="IPR021990">
    <property type="entry name" value="Mediator_Med12_LCEWAV"/>
</dbReference>
<evidence type="ECO:0000259" key="9">
    <source>
        <dbReference type="SMART" id="SM01281"/>
    </source>
</evidence>
<feature type="region of interest" description="Disordered" evidence="8">
    <location>
        <begin position="1757"/>
        <end position="1818"/>
    </location>
</feature>
<keyword evidence="7" id="KW-0539">Nucleus</keyword>
<keyword evidence="4" id="KW-0805">Transcription regulation</keyword>
<feature type="region of interest" description="Disordered" evidence="8">
    <location>
        <begin position="321"/>
        <end position="345"/>
    </location>
</feature>
<organism evidence="10 11">
    <name type="scientific">Canis lupus dingo</name>
    <name type="common">dingo</name>
    <dbReference type="NCBI Taxonomy" id="286419"/>
    <lineage>
        <taxon>Eukaryota</taxon>
        <taxon>Metazoa</taxon>
        <taxon>Chordata</taxon>
        <taxon>Craniata</taxon>
        <taxon>Vertebrata</taxon>
        <taxon>Euteleostomi</taxon>
        <taxon>Mammalia</taxon>
        <taxon>Eutheria</taxon>
        <taxon>Laurasiatheria</taxon>
        <taxon>Carnivora</taxon>
        <taxon>Caniformia</taxon>
        <taxon>Canidae</taxon>
        <taxon>Canis</taxon>
    </lineage>
</organism>
<dbReference type="GO" id="GO:0016592">
    <property type="term" value="C:mediator complex"/>
    <property type="evidence" value="ECO:0007669"/>
    <property type="project" value="InterPro"/>
</dbReference>
<evidence type="ECO:0000256" key="5">
    <source>
        <dbReference type="ARBA" id="ARBA00023159"/>
    </source>
</evidence>
<feature type="region of interest" description="Disordered" evidence="8">
    <location>
        <begin position="628"/>
        <end position="671"/>
    </location>
</feature>
<dbReference type="Pfam" id="PF12145">
    <property type="entry name" value="Med12-LCEWAV"/>
    <property type="match status" value="2"/>
</dbReference>
<keyword evidence="3" id="KW-0678">Repressor</keyword>
<keyword evidence="6" id="KW-0804">Transcription</keyword>
<evidence type="ECO:0000256" key="2">
    <source>
        <dbReference type="ARBA" id="ARBA00010289"/>
    </source>
</evidence>
<reference evidence="10" key="1">
    <citation type="submission" date="2025-08" db="UniProtKB">
        <authorList>
            <consortium name="Ensembl"/>
        </authorList>
    </citation>
    <scope>IDENTIFICATION</scope>
</reference>
<feature type="compositionally biased region" description="Low complexity" evidence="8">
    <location>
        <begin position="322"/>
        <end position="331"/>
    </location>
</feature>
<feature type="region of interest" description="Disordered" evidence="8">
    <location>
        <begin position="13"/>
        <end position="34"/>
    </location>
</feature>
<dbReference type="PANTHER" id="PTHR46007">
    <property type="entry name" value="MEDIATOR OF RNA POLYMERASE II TRANSCRIPTION SUBUNIT 12"/>
    <property type="match status" value="1"/>
</dbReference>
<evidence type="ECO:0000313" key="11">
    <source>
        <dbReference type="Proteomes" id="UP000694391"/>
    </source>
</evidence>
<dbReference type="InterPro" id="IPR021989">
    <property type="entry name" value="Mediator_Med12_catenin-bd"/>
</dbReference>
<proteinExistence type="inferred from homology"/>
<reference evidence="10" key="2">
    <citation type="submission" date="2025-09" db="UniProtKB">
        <authorList>
            <consortium name="Ensembl"/>
        </authorList>
    </citation>
    <scope>IDENTIFICATION</scope>
</reference>
<feature type="region of interest" description="Disordered" evidence="8">
    <location>
        <begin position="1369"/>
        <end position="1393"/>
    </location>
</feature>
<evidence type="ECO:0000256" key="6">
    <source>
        <dbReference type="ARBA" id="ARBA00023163"/>
    </source>
</evidence>
<dbReference type="InterPro" id="IPR019035">
    <property type="entry name" value="Mediator_Med12"/>
</dbReference>
<feature type="region of interest" description="Disordered" evidence="8">
    <location>
        <begin position="1312"/>
        <end position="1334"/>
    </location>
</feature>
<dbReference type="SMART" id="SM01281">
    <property type="entry name" value="Med12"/>
    <property type="match status" value="1"/>
</dbReference>
<dbReference type="GO" id="GO:0008013">
    <property type="term" value="F:beta-catenin binding"/>
    <property type="evidence" value="ECO:0007669"/>
    <property type="project" value="InterPro"/>
</dbReference>
<dbReference type="Ensembl" id="ENSCAFT00020029432.1">
    <property type="protein sequence ID" value="ENSCAFP00020025481.1"/>
    <property type="gene ID" value="ENSCAFG00020019415.1"/>
</dbReference>